<protein>
    <submittedName>
        <fullName evidence="4">M23 family metallopeptidase</fullName>
        <ecNumber evidence="4">3.4.-.-</ecNumber>
    </submittedName>
</protein>
<feature type="domain" description="M23ase beta-sheet core" evidence="3">
    <location>
        <begin position="271"/>
        <end position="354"/>
    </location>
</feature>
<feature type="chain" id="PRO_5045498896" evidence="2">
    <location>
        <begin position="31"/>
        <end position="372"/>
    </location>
</feature>
<dbReference type="GO" id="GO:0016787">
    <property type="term" value="F:hydrolase activity"/>
    <property type="evidence" value="ECO:0007669"/>
    <property type="project" value="UniProtKB-KW"/>
</dbReference>
<dbReference type="EC" id="3.4.-.-" evidence="4"/>
<organism evidence="4 5">
    <name type="scientific">Antrihabitans spumae</name>
    <dbReference type="NCBI Taxonomy" id="3373370"/>
    <lineage>
        <taxon>Bacteria</taxon>
        <taxon>Bacillati</taxon>
        <taxon>Actinomycetota</taxon>
        <taxon>Actinomycetes</taxon>
        <taxon>Mycobacteriales</taxon>
        <taxon>Nocardiaceae</taxon>
        <taxon>Antrihabitans</taxon>
    </lineage>
</organism>
<evidence type="ECO:0000313" key="5">
    <source>
        <dbReference type="Proteomes" id="UP001609175"/>
    </source>
</evidence>
<dbReference type="InterPro" id="IPR011055">
    <property type="entry name" value="Dup_hybrid_motif"/>
</dbReference>
<evidence type="ECO:0000259" key="3">
    <source>
        <dbReference type="Pfam" id="PF01551"/>
    </source>
</evidence>
<dbReference type="Gene3D" id="2.70.70.10">
    <property type="entry name" value="Glucose Permease (Domain IIA)"/>
    <property type="match status" value="1"/>
</dbReference>
<sequence length="372" mass="39761">MRRYRQVATVLFSLLLVAACSSSTSEDSTADNPDARTGPTQDEGFTPLIVSTLNPEPIPVKGSDGKIHVSYELAVLNSAPRDATITRIETLADGADGKVVAAIERDEVIARSVIVGDYPLPPVPAETIPAGRTMLLIVDDAYDELSDVPAKFVNRLSATFAPLLPGQAPFATQFGDTTTQIGIEITTSSKKPVVLGPPLTGSDWVAFNACCSLSAHRGALIPLGGRINAGERYAIDWFRADLTVKPMYDDQGGLGTFRGDRTRNESFLAFDQPILAVADGTVITAVNDVKDGPPLVIPDSLKVSELGGNRVVIDIGDGNYAFYAHIKQGSVTVKPGDKVTTGQEIARLGNTEAQRKRTSISRSWPDRSRSPR</sequence>
<feature type="region of interest" description="Disordered" evidence="1">
    <location>
        <begin position="347"/>
        <end position="372"/>
    </location>
</feature>
<dbReference type="RefSeq" id="WP_395112772.1">
    <property type="nucleotide sequence ID" value="NZ_JBIMSO010000016.1"/>
</dbReference>
<dbReference type="Pfam" id="PF01551">
    <property type="entry name" value="Peptidase_M23"/>
    <property type="match status" value="1"/>
</dbReference>
<dbReference type="EMBL" id="JBIMSO010000016">
    <property type="protein sequence ID" value="MFH5207354.1"/>
    <property type="molecule type" value="Genomic_DNA"/>
</dbReference>
<comment type="caution">
    <text evidence="4">The sequence shown here is derived from an EMBL/GenBank/DDBJ whole genome shotgun (WGS) entry which is preliminary data.</text>
</comment>
<reference evidence="4 5" key="1">
    <citation type="submission" date="2024-10" db="EMBL/GenBank/DDBJ databases">
        <authorList>
            <person name="Riesco R."/>
        </authorList>
    </citation>
    <scope>NUCLEOTIDE SEQUENCE [LARGE SCALE GENOMIC DNA]</scope>
    <source>
        <strain evidence="4 5">NCIMB 15449</strain>
    </source>
</reference>
<evidence type="ECO:0000313" key="4">
    <source>
        <dbReference type="EMBL" id="MFH5207354.1"/>
    </source>
</evidence>
<dbReference type="PANTHER" id="PTHR21666:SF270">
    <property type="entry name" value="MUREIN HYDROLASE ACTIVATOR ENVC"/>
    <property type="match status" value="1"/>
</dbReference>
<gene>
    <name evidence="4" type="ORF">ACHIPZ_03835</name>
</gene>
<keyword evidence="4" id="KW-0378">Hydrolase</keyword>
<feature type="signal peptide" evidence="2">
    <location>
        <begin position="1"/>
        <end position="30"/>
    </location>
</feature>
<dbReference type="PANTHER" id="PTHR21666">
    <property type="entry name" value="PEPTIDASE-RELATED"/>
    <property type="match status" value="1"/>
</dbReference>
<name>A0ABW7JHX0_9NOCA</name>
<keyword evidence="2" id="KW-0732">Signal</keyword>
<accession>A0ABW7JHX0</accession>
<dbReference type="InterPro" id="IPR016047">
    <property type="entry name" value="M23ase_b-sheet_dom"/>
</dbReference>
<dbReference type="CDD" id="cd12797">
    <property type="entry name" value="M23_peptidase"/>
    <property type="match status" value="1"/>
</dbReference>
<dbReference type="SUPFAM" id="SSF51261">
    <property type="entry name" value="Duplicated hybrid motif"/>
    <property type="match status" value="1"/>
</dbReference>
<dbReference type="InterPro" id="IPR050570">
    <property type="entry name" value="Cell_wall_metabolism_enzyme"/>
</dbReference>
<evidence type="ECO:0000256" key="2">
    <source>
        <dbReference type="SAM" id="SignalP"/>
    </source>
</evidence>
<proteinExistence type="predicted"/>
<dbReference type="Proteomes" id="UP001609175">
    <property type="component" value="Unassembled WGS sequence"/>
</dbReference>
<evidence type="ECO:0000256" key="1">
    <source>
        <dbReference type="SAM" id="MobiDB-lite"/>
    </source>
</evidence>
<dbReference type="PROSITE" id="PS51257">
    <property type="entry name" value="PROKAR_LIPOPROTEIN"/>
    <property type="match status" value="1"/>
</dbReference>
<feature type="region of interest" description="Disordered" evidence="1">
    <location>
        <begin position="23"/>
        <end position="47"/>
    </location>
</feature>